<feature type="region of interest" description="Disordered" evidence="1">
    <location>
        <begin position="1"/>
        <end position="80"/>
    </location>
</feature>
<feature type="compositionally biased region" description="Gly residues" evidence="1">
    <location>
        <begin position="452"/>
        <end position="464"/>
    </location>
</feature>
<evidence type="ECO:0000256" key="1">
    <source>
        <dbReference type="SAM" id="MobiDB-lite"/>
    </source>
</evidence>
<feature type="compositionally biased region" description="Pro residues" evidence="1">
    <location>
        <begin position="124"/>
        <end position="137"/>
    </location>
</feature>
<accession>A0AAD6TZK5</accession>
<keyword evidence="3" id="KW-1185">Reference proteome</keyword>
<feature type="compositionally biased region" description="Basic and acidic residues" evidence="1">
    <location>
        <begin position="154"/>
        <end position="178"/>
    </location>
</feature>
<organism evidence="2 3">
    <name type="scientific">Mycena belliarum</name>
    <dbReference type="NCBI Taxonomy" id="1033014"/>
    <lineage>
        <taxon>Eukaryota</taxon>
        <taxon>Fungi</taxon>
        <taxon>Dikarya</taxon>
        <taxon>Basidiomycota</taxon>
        <taxon>Agaricomycotina</taxon>
        <taxon>Agaricomycetes</taxon>
        <taxon>Agaricomycetidae</taxon>
        <taxon>Agaricales</taxon>
        <taxon>Marasmiineae</taxon>
        <taxon>Mycenaceae</taxon>
        <taxon>Mycena</taxon>
    </lineage>
</organism>
<feature type="compositionally biased region" description="Basic residues" evidence="1">
    <location>
        <begin position="179"/>
        <end position="189"/>
    </location>
</feature>
<sequence length="486" mass="52372">MRIPRRCMKRRRGCRLRRRGRPANNGPGDRRHSALSRERDPSVSFSTLPLPPSSSSPFLPHCPLPSPPMPPRPPPDRDFEPLRASVLDVFAQLGAFDDDSGLVEWMFPEVSAEKELRRAARVRTPPPAAPEPAPAPPPRRRFFGLGTRARSRSVKKDKDKDKEDGGEKEKEKEKEKPGKPAKLKPKKTRSSPDLRAKAKGEAKTKAAKANGAQDATEPKDGENGEDTPAPATPKASVEQKRRLSIFPRKLGASLDQPRPSLGAGADDDWQRVSLTGSLADYATNPFLGTDPAVPNNDVRTRSHPSLLPTLHSLLPTLPTRPIRMLLTLSPADPNREAPGQPLLALRARAHALDAHVAHARLYVHRLCALVPAARSHERPHHAHRRCWTVHGRRSRDAALERVDGHAARDAGRCGGGCGREKGGGGRGAGGRGGAGVGGEQGHGPRAAEPVGHLGGRGDSGGHGVRAGVADGRVPCYERRRRGGGAR</sequence>
<comment type="caution">
    <text evidence="2">The sequence shown here is derived from an EMBL/GenBank/DDBJ whole genome shotgun (WGS) entry which is preliminary data.</text>
</comment>
<evidence type="ECO:0000313" key="2">
    <source>
        <dbReference type="EMBL" id="KAJ7084831.1"/>
    </source>
</evidence>
<feature type="compositionally biased region" description="Pro residues" evidence="1">
    <location>
        <begin position="49"/>
        <end position="73"/>
    </location>
</feature>
<dbReference type="Proteomes" id="UP001222325">
    <property type="component" value="Unassembled WGS sequence"/>
</dbReference>
<feature type="compositionally biased region" description="Gly residues" evidence="1">
    <location>
        <begin position="424"/>
        <end position="441"/>
    </location>
</feature>
<feature type="compositionally biased region" description="Basic and acidic residues" evidence="1">
    <location>
        <begin position="28"/>
        <end position="41"/>
    </location>
</feature>
<evidence type="ECO:0000313" key="3">
    <source>
        <dbReference type="Proteomes" id="UP001222325"/>
    </source>
</evidence>
<dbReference type="AlphaFoldDB" id="A0AAD6TZK5"/>
<protein>
    <submittedName>
        <fullName evidence="2">Uncharacterized protein</fullName>
    </submittedName>
</protein>
<feature type="region of interest" description="Disordered" evidence="1">
    <location>
        <begin position="114"/>
        <end position="268"/>
    </location>
</feature>
<name>A0AAD6TZK5_9AGAR</name>
<gene>
    <name evidence="2" type="ORF">B0H15DRAFT_382596</name>
</gene>
<feature type="region of interest" description="Disordered" evidence="1">
    <location>
        <begin position="409"/>
        <end position="486"/>
    </location>
</feature>
<reference evidence="2" key="1">
    <citation type="submission" date="2023-03" db="EMBL/GenBank/DDBJ databases">
        <title>Massive genome expansion in bonnet fungi (Mycena s.s.) driven by repeated elements and novel gene families across ecological guilds.</title>
        <authorList>
            <consortium name="Lawrence Berkeley National Laboratory"/>
            <person name="Harder C.B."/>
            <person name="Miyauchi S."/>
            <person name="Viragh M."/>
            <person name="Kuo A."/>
            <person name="Thoen E."/>
            <person name="Andreopoulos B."/>
            <person name="Lu D."/>
            <person name="Skrede I."/>
            <person name="Drula E."/>
            <person name="Henrissat B."/>
            <person name="Morin E."/>
            <person name="Kohler A."/>
            <person name="Barry K."/>
            <person name="LaButti K."/>
            <person name="Morin E."/>
            <person name="Salamov A."/>
            <person name="Lipzen A."/>
            <person name="Mereny Z."/>
            <person name="Hegedus B."/>
            <person name="Baldrian P."/>
            <person name="Stursova M."/>
            <person name="Weitz H."/>
            <person name="Taylor A."/>
            <person name="Grigoriev I.V."/>
            <person name="Nagy L.G."/>
            <person name="Martin F."/>
            <person name="Kauserud H."/>
        </authorList>
    </citation>
    <scope>NUCLEOTIDE SEQUENCE</scope>
    <source>
        <strain evidence="2">CBHHK173m</strain>
    </source>
</reference>
<feature type="compositionally biased region" description="Basic and acidic residues" evidence="1">
    <location>
        <begin position="190"/>
        <end position="204"/>
    </location>
</feature>
<proteinExistence type="predicted"/>
<feature type="compositionally biased region" description="Basic residues" evidence="1">
    <location>
        <begin position="1"/>
        <end position="21"/>
    </location>
</feature>
<dbReference type="EMBL" id="JARJCN010000036">
    <property type="protein sequence ID" value="KAJ7084831.1"/>
    <property type="molecule type" value="Genomic_DNA"/>
</dbReference>